<protein>
    <submittedName>
        <fullName evidence="1">C2H2-type domain-containing protein</fullName>
    </submittedName>
</protein>
<reference evidence="1" key="1">
    <citation type="submission" date="2020-07" db="EMBL/GenBank/DDBJ databases">
        <title>Multicomponent nature underlies the extraordinary mechanical properties of spider dragline silk.</title>
        <authorList>
            <person name="Kono N."/>
            <person name="Nakamura H."/>
            <person name="Mori M."/>
            <person name="Yoshida Y."/>
            <person name="Ohtoshi R."/>
            <person name="Malay A.D."/>
            <person name="Moran D.A.P."/>
            <person name="Tomita M."/>
            <person name="Numata K."/>
            <person name="Arakawa K."/>
        </authorList>
    </citation>
    <scope>NUCLEOTIDE SEQUENCE</scope>
</reference>
<dbReference type="Proteomes" id="UP000887116">
    <property type="component" value="Unassembled WGS sequence"/>
</dbReference>
<organism evidence="1 2">
    <name type="scientific">Trichonephila clavata</name>
    <name type="common">Joro spider</name>
    <name type="synonym">Nephila clavata</name>
    <dbReference type="NCBI Taxonomy" id="2740835"/>
    <lineage>
        <taxon>Eukaryota</taxon>
        <taxon>Metazoa</taxon>
        <taxon>Ecdysozoa</taxon>
        <taxon>Arthropoda</taxon>
        <taxon>Chelicerata</taxon>
        <taxon>Arachnida</taxon>
        <taxon>Araneae</taxon>
        <taxon>Araneomorphae</taxon>
        <taxon>Entelegynae</taxon>
        <taxon>Araneoidea</taxon>
        <taxon>Nephilidae</taxon>
        <taxon>Trichonephila</taxon>
    </lineage>
</organism>
<proteinExistence type="predicted"/>
<evidence type="ECO:0000313" key="2">
    <source>
        <dbReference type="Proteomes" id="UP000887116"/>
    </source>
</evidence>
<accession>A0A8X6GCX9</accession>
<sequence length="113" mass="12948">MNAIREQKEEAVKITVEYQCVHAGHEMQPGKLRIHQEDRRNLAALLKVGVPRAKIIENIQTKCPPTERLGLLTRKDLQNLSQSFKVDESVLHAEDAVSVDLQVKEMQRDSYPF</sequence>
<comment type="caution">
    <text evidence="1">The sequence shown here is derived from an EMBL/GenBank/DDBJ whole genome shotgun (WGS) entry which is preliminary data.</text>
</comment>
<gene>
    <name evidence="1" type="primary">AVEN_239909_1</name>
    <name evidence="1" type="ORF">TNCT_671821</name>
</gene>
<dbReference type="AlphaFoldDB" id="A0A8X6GCX9"/>
<dbReference type="OrthoDB" id="6434392at2759"/>
<keyword evidence="2" id="KW-1185">Reference proteome</keyword>
<evidence type="ECO:0000313" key="1">
    <source>
        <dbReference type="EMBL" id="GFQ99449.1"/>
    </source>
</evidence>
<name>A0A8X6GCX9_TRICU</name>
<dbReference type="EMBL" id="BMAO01034854">
    <property type="protein sequence ID" value="GFQ99449.1"/>
    <property type="molecule type" value="Genomic_DNA"/>
</dbReference>